<protein>
    <submittedName>
        <fullName evidence="2">Uncharacterized protein</fullName>
    </submittedName>
</protein>
<dbReference type="Proteomes" id="UP001157914">
    <property type="component" value="Unassembled WGS sequence"/>
</dbReference>
<keyword evidence="1" id="KW-0812">Transmembrane</keyword>
<organism evidence="2 3">
    <name type="scientific">Roseibium denhamense</name>
    <dbReference type="NCBI Taxonomy" id="76305"/>
    <lineage>
        <taxon>Bacteria</taxon>
        <taxon>Pseudomonadati</taxon>
        <taxon>Pseudomonadota</taxon>
        <taxon>Alphaproteobacteria</taxon>
        <taxon>Hyphomicrobiales</taxon>
        <taxon>Stappiaceae</taxon>
        <taxon>Roseibium</taxon>
    </lineage>
</organism>
<dbReference type="EMBL" id="FXTT01000007">
    <property type="protein sequence ID" value="SMP36429.1"/>
    <property type="molecule type" value="Genomic_DNA"/>
</dbReference>
<accession>A0ABY1PKU8</accession>
<name>A0ABY1PKU8_9HYPH</name>
<keyword evidence="1" id="KW-1133">Transmembrane helix</keyword>
<evidence type="ECO:0000313" key="2">
    <source>
        <dbReference type="EMBL" id="SMP36429.1"/>
    </source>
</evidence>
<evidence type="ECO:0000313" key="3">
    <source>
        <dbReference type="Proteomes" id="UP001157914"/>
    </source>
</evidence>
<sequence length="77" mass="8444">MISTTHTGPGGSRRQQERESQRLLMKRLFLLVFPFCLASTILGRIGRIFGPHEGTTQSAYAEAKASAYAALGYAFHA</sequence>
<proteinExistence type="predicted"/>
<evidence type="ECO:0000256" key="1">
    <source>
        <dbReference type="SAM" id="Phobius"/>
    </source>
</evidence>
<dbReference type="RefSeq" id="WP_155192564.1">
    <property type="nucleotide sequence ID" value="NZ_BAAAEA010000005.1"/>
</dbReference>
<reference evidence="2 3" key="1">
    <citation type="submission" date="2017-05" db="EMBL/GenBank/DDBJ databases">
        <authorList>
            <person name="Varghese N."/>
            <person name="Submissions S."/>
        </authorList>
    </citation>
    <scope>NUCLEOTIDE SEQUENCE [LARGE SCALE GENOMIC DNA]</scope>
    <source>
        <strain evidence="2 3">DSM 15949</strain>
    </source>
</reference>
<keyword evidence="1" id="KW-0472">Membrane</keyword>
<comment type="caution">
    <text evidence="2">The sequence shown here is derived from an EMBL/GenBank/DDBJ whole genome shotgun (WGS) entry which is preliminary data.</text>
</comment>
<feature type="transmembrane region" description="Helical" evidence="1">
    <location>
        <begin position="28"/>
        <end position="46"/>
    </location>
</feature>
<keyword evidence="3" id="KW-1185">Reference proteome</keyword>
<gene>
    <name evidence="2" type="ORF">SAMN06265374_4146</name>
</gene>